<dbReference type="InterPro" id="IPR036689">
    <property type="entry name" value="ESAT-6-like_sf"/>
</dbReference>
<sequence length="424" mass="44903">MGAEIVQAQYDQLTQVASRFGKQSEVVDQINSQIRQSYDSLANGGWMGDAAKAFFNEMQSEIFPVMQRLTSVLREAQTVTQQISSVFQQAEQEASKVMTFGDGGASAGNGSTSFSAAAQGFAAGAAAGNQLPPPRMYIVNGINAKDGDGVPHTDSAAFRQFLADRGYDPNQIVAMPAIYNTNYVTDLKGTDLKGTNHGGWLSPVDWLTGAGAGIVNKVTGAGAGIVNGGSQLFNTVVGVSEVVQEYTMQDQGKYTRETYANIVNDLKQNPLLPGQTVMMIGHSGGGAVVSNLAPMLENNLGVDVSGVVTMGSPVANADRAMQYAKFLSISDKGDYIGQPWIRSDEGRNFITPGLMTGILAPKSLPFVVPGVLGADQASRDAGINYFTTNANAGNPISNHNSYWSSNEVVSILKNSYPQVAPYLK</sequence>
<dbReference type="InterPro" id="IPR029058">
    <property type="entry name" value="AB_hydrolase_fold"/>
</dbReference>
<protein>
    <recommendedName>
        <fullName evidence="1">GPI inositol-deacylase PGAP1-like alpha/beta domain-containing protein</fullName>
    </recommendedName>
</protein>
<dbReference type="AlphaFoldDB" id="A0A0P6Y878"/>
<organism evidence="2 3">
    <name type="scientific">Herpetosiphon geysericola</name>
    <dbReference type="NCBI Taxonomy" id="70996"/>
    <lineage>
        <taxon>Bacteria</taxon>
        <taxon>Bacillati</taxon>
        <taxon>Chloroflexota</taxon>
        <taxon>Chloroflexia</taxon>
        <taxon>Herpetosiphonales</taxon>
        <taxon>Herpetosiphonaceae</taxon>
        <taxon>Herpetosiphon</taxon>
    </lineage>
</organism>
<dbReference type="STRING" id="70996.SE18_15860"/>
<name>A0A0P6Y878_9CHLR</name>
<dbReference type="EMBL" id="LGKP01000025">
    <property type="protein sequence ID" value="KPL85172.1"/>
    <property type="molecule type" value="Genomic_DNA"/>
</dbReference>
<feature type="domain" description="GPI inositol-deacylase PGAP1-like alpha/beta" evidence="1">
    <location>
        <begin position="247"/>
        <end position="322"/>
    </location>
</feature>
<dbReference type="SUPFAM" id="SSF140453">
    <property type="entry name" value="EsxAB dimer-like"/>
    <property type="match status" value="1"/>
</dbReference>
<dbReference type="NCBIfam" id="TIGR03930">
    <property type="entry name" value="WXG100_ESAT6"/>
    <property type="match status" value="1"/>
</dbReference>
<dbReference type="Pfam" id="PF07819">
    <property type="entry name" value="PGAP1"/>
    <property type="match status" value="1"/>
</dbReference>
<evidence type="ECO:0000313" key="3">
    <source>
        <dbReference type="Proteomes" id="UP000050277"/>
    </source>
</evidence>
<dbReference type="GO" id="GO:0016788">
    <property type="term" value="F:hydrolase activity, acting on ester bonds"/>
    <property type="evidence" value="ECO:0007669"/>
    <property type="project" value="InterPro"/>
</dbReference>
<dbReference type="InterPro" id="IPR012908">
    <property type="entry name" value="PGAP1-ab_dom-like"/>
</dbReference>
<gene>
    <name evidence="2" type="ORF">SE18_15860</name>
</gene>
<dbReference type="RefSeq" id="WP_054535444.1">
    <property type="nucleotide sequence ID" value="NZ_LGKP01000025.1"/>
</dbReference>
<dbReference type="SUPFAM" id="SSF53474">
    <property type="entry name" value="alpha/beta-Hydrolases"/>
    <property type="match status" value="1"/>
</dbReference>
<dbReference type="InterPro" id="IPR010310">
    <property type="entry name" value="T7SS_ESAT-6-like"/>
</dbReference>
<reference evidence="2 3" key="1">
    <citation type="submission" date="2015-07" db="EMBL/GenBank/DDBJ databases">
        <title>Whole genome sequence of Herpetosiphon geysericola DSM 7119.</title>
        <authorList>
            <person name="Hemp J."/>
            <person name="Ward L.M."/>
            <person name="Pace L.A."/>
            <person name="Fischer W.W."/>
        </authorList>
    </citation>
    <scope>NUCLEOTIDE SEQUENCE [LARGE SCALE GENOMIC DNA]</scope>
    <source>
        <strain evidence="2 3">DSM 7119</strain>
    </source>
</reference>
<dbReference type="Gene3D" id="1.10.287.1060">
    <property type="entry name" value="ESAT-6-like"/>
    <property type="match status" value="1"/>
</dbReference>
<keyword evidence="3" id="KW-1185">Reference proteome</keyword>
<comment type="caution">
    <text evidence="2">The sequence shown here is derived from an EMBL/GenBank/DDBJ whole genome shotgun (WGS) entry which is preliminary data.</text>
</comment>
<dbReference type="Pfam" id="PF06013">
    <property type="entry name" value="WXG100"/>
    <property type="match status" value="1"/>
</dbReference>
<evidence type="ECO:0000313" key="2">
    <source>
        <dbReference type="EMBL" id="KPL85172.1"/>
    </source>
</evidence>
<evidence type="ECO:0000259" key="1">
    <source>
        <dbReference type="Pfam" id="PF07819"/>
    </source>
</evidence>
<accession>A0A0P6Y878</accession>
<dbReference type="Gene3D" id="3.40.50.1820">
    <property type="entry name" value="alpha/beta hydrolase"/>
    <property type="match status" value="1"/>
</dbReference>
<dbReference type="OrthoDB" id="142330at2"/>
<dbReference type="Proteomes" id="UP000050277">
    <property type="component" value="Unassembled WGS sequence"/>
</dbReference>
<proteinExistence type="predicted"/>